<evidence type="ECO:0000313" key="8">
    <source>
        <dbReference type="Proteomes" id="UP000005225"/>
    </source>
</evidence>
<dbReference type="EMBL" id="AAQR03073115">
    <property type="status" value="NOT_ANNOTATED_CDS"/>
    <property type="molecule type" value="Genomic_DNA"/>
</dbReference>
<dbReference type="InterPro" id="IPR023796">
    <property type="entry name" value="Serpin_dom"/>
</dbReference>
<evidence type="ECO:0000256" key="2">
    <source>
        <dbReference type="ARBA" id="ARBA00022490"/>
    </source>
</evidence>
<reference evidence="7" key="3">
    <citation type="submission" date="2025-09" db="UniProtKB">
        <authorList>
            <consortium name="Ensembl"/>
        </authorList>
    </citation>
    <scope>IDENTIFICATION</scope>
</reference>
<dbReference type="InParanoid" id="H0XKI1"/>
<evidence type="ECO:0000256" key="5">
    <source>
        <dbReference type="RuleBase" id="RU000411"/>
    </source>
</evidence>
<reference evidence="7" key="2">
    <citation type="submission" date="2025-08" db="UniProtKB">
        <authorList>
            <consortium name="Ensembl"/>
        </authorList>
    </citation>
    <scope>IDENTIFICATION</scope>
</reference>
<comment type="subcellular location">
    <subcellularLocation>
        <location evidence="1">Cytoplasm</location>
    </subcellularLocation>
</comment>
<evidence type="ECO:0000256" key="1">
    <source>
        <dbReference type="ARBA" id="ARBA00004496"/>
    </source>
</evidence>
<sequence length="316" mass="35907">VALIFLGTRGNIEAQLSKTFHFNRLRGFIQDFKSLNANSNKCGVAYILKFGNRLYGKKNYNFLTEFLALTEKMYGTELASVDFHAPEDARKTINQWVEDTLKKIPELLATGVVDSMTKLMLMNAIYFKGNQQKKFMKEATAKAPRLNEKDAKTVKMMYQKKKFPCGYMEDIKSCGQELSYQGKELSVIILLPEDMEDQSTGLKKTEKQLTLEILNERTSPENWDDSLPLTRLGRQDLFNSSKVDLSGARDIFISKTVHMSFVEVNEEGTESVAATAVIITFRMLMPGEKFTAHHPFILFQHNPSASILFMGRTLPP</sequence>
<dbReference type="GO" id="GO:0004867">
    <property type="term" value="F:serine-type endopeptidase inhibitor activity"/>
    <property type="evidence" value="ECO:0007669"/>
    <property type="project" value="UniProtKB-KW"/>
</dbReference>
<name>H0XKI1_OTOGA</name>
<dbReference type="Proteomes" id="UP000005225">
    <property type="component" value="Unassembled WGS sequence"/>
</dbReference>
<keyword evidence="8" id="KW-1185">Reference proteome</keyword>
<evidence type="ECO:0000259" key="6">
    <source>
        <dbReference type="SMART" id="SM00093"/>
    </source>
</evidence>
<dbReference type="SMART" id="SM00093">
    <property type="entry name" value="SERPIN"/>
    <property type="match status" value="1"/>
</dbReference>
<evidence type="ECO:0000256" key="4">
    <source>
        <dbReference type="ARBA" id="ARBA00022900"/>
    </source>
</evidence>
<dbReference type="InterPro" id="IPR036186">
    <property type="entry name" value="Serpin_sf"/>
</dbReference>
<protein>
    <recommendedName>
        <fullName evidence="6">Serpin domain-containing protein</fullName>
    </recommendedName>
</protein>
<keyword evidence="3" id="KW-0646">Protease inhibitor</keyword>
<dbReference type="Pfam" id="PF00079">
    <property type="entry name" value="Serpin"/>
    <property type="match status" value="1"/>
</dbReference>
<dbReference type="SUPFAM" id="SSF56574">
    <property type="entry name" value="Serpins"/>
    <property type="match status" value="1"/>
</dbReference>
<dbReference type="GO" id="GO:0032691">
    <property type="term" value="P:negative regulation of interleukin-1 beta production"/>
    <property type="evidence" value="ECO:0007669"/>
    <property type="project" value="TreeGrafter"/>
</dbReference>
<accession>H0XKI1</accession>
<dbReference type="OMA" id="VIITFRM"/>
<evidence type="ECO:0000256" key="3">
    <source>
        <dbReference type="ARBA" id="ARBA00022690"/>
    </source>
</evidence>
<organism evidence="7 8">
    <name type="scientific">Otolemur garnettii</name>
    <name type="common">Small-eared galago</name>
    <name type="synonym">Garnett's greater bushbaby</name>
    <dbReference type="NCBI Taxonomy" id="30611"/>
    <lineage>
        <taxon>Eukaryota</taxon>
        <taxon>Metazoa</taxon>
        <taxon>Chordata</taxon>
        <taxon>Craniata</taxon>
        <taxon>Vertebrata</taxon>
        <taxon>Euteleostomi</taxon>
        <taxon>Mammalia</taxon>
        <taxon>Eutheria</taxon>
        <taxon>Euarchontoglires</taxon>
        <taxon>Primates</taxon>
        <taxon>Strepsirrhini</taxon>
        <taxon>Lorisiformes</taxon>
        <taxon>Galagidae</taxon>
        <taxon>Otolemur</taxon>
    </lineage>
</organism>
<dbReference type="InterPro" id="IPR000215">
    <property type="entry name" value="Serpin_fam"/>
</dbReference>
<dbReference type="PANTHER" id="PTHR11461:SF180">
    <property type="entry name" value="LEUKOCYTE ELASTASE INHIBITOR"/>
    <property type="match status" value="1"/>
</dbReference>
<dbReference type="PANTHER" id="PTHR11461">
    <property type="entry name" value="SERINE PROTEASE INHIBITOR, SERPIN"/>
    <property type="match status" value="1"/>
</dbReference>
<keyword evidence="4" id="KW-0722">Serine protease inhibitor</keyword>
<dbReference type="InterPro" id="IPR042178">
    <property type="entry name" value="Serpin_sf_1"/>
</dbReference>
<dbReference type="AlphaFoldDB" id="H0XKI1"/>
<keyword evidence="2" id="KW-0963">Cytoplasm</keyword>
<dbReference type="Gene3D" id="2.30.39.10">
    <property type="entry name" value="Alpha-1-antitrypsin, domain 1"/>
    <property type="match status" value="1"/>
</dbReference>
<reference evidence="8" key="1">
    <citation type="submission" date="2011-03" db="EMBL/GenBank/DDBJ databases">
        <title>Version 3 of the genome sequence of Otolemur garnettii (Bushbaby).</title>
        <authorList>
            <consortium name="The Broad Institute Genome Sequencing Platform"/>
            <person name="Di Palma F."/>
            <person name="Johnson J."/>
            <person name="Lander E.S."/>
            <person name="Lindblad-Toh K."/>
            <person name="Jaffe D.B."/>
            <person name="Gnerre S."/>
            <person name="MacCallum I."/>
            <person name="Przybylski D."/>
            <person name="Ribeiro F.J."/>
            <person name="Burton J.N."/>
            <person name="Walker B.J."/>
            <person name="Sharpe T."/>
            <person name="Hall G."/>
        </authorList>
    </citation>
    <scope>NUCLEOTIDE SEQUENCE [LARGE SCALE GENOMIC DNA]</scope>
</reference>
<dbReference type="Gene3D" id="3.30.497.10">
    <property type="entry name" value="Antithrombin, subunit I, domain 2"/>
    <property type="match status" value="1"/>
</dbReference>
<proteinExistence type="inferred from homology"/>
<dbReference type="Ensembl" id="ENSOGAT00000024963.1">
    <property type="protein sequence ID" value="ENSOGAP00000016621.1"/>
    <property type="gene ID" value="ENSOGAG00000030682.1"/>
</dbReference>
<dbReference type="GO" id="GO:0005615">
    <property type="term" value="C:extracellular space"/>
    <property type="evidence" value="ECO:0007669"/>
    <property type="project" value="InterPro"/>
</dbReference>
<dbReference type="HOGENOM" id="CLU_023330_0_2_1"/>
<dbReference type="eggNOG" id="KOG2392">
    <property type="taxonomic scope" value="Eukaryota"/>
</dbReference>
<dbReference type="GO" id="GO:0005737">
    <property type="term" value="C:cytoplasm"/>
    <property type="evidence" value="ECO:0007669"/>
    <property type="project" value="UniProtKB-SubCell"/>
</dbReference>
<feature type="domain" description="Serpin" evidence="6">
    <location>
        <begin position="1"/>
        <end position="316"/>
    </location>
</feature>
<dbReference type="GeneTree" id="ENSGT00940000154573"/>
<dbReference type="InterPro" id="IPR042185">
    <property type="entry name" value="Serpin_sf_2"/>
</dbReference>
<evidence type="ECO:0000313" key="7">
    <source>
        <dbReference type="Ensembl" id="ENSOGAP00000016621.1"/>
    </source>
</evidence>
<dbReference type="STRING" id="30611.ENSOGAP00000016621"/>
<comment type="similarity">
    <text evidence="5">Belongs to the serpin family.</text>
</comment>